<organism evidence="1 2">
    <name type="scientific">Parthenolecanium corni</name>
    <dbReference type="NCBI Taxonomy" id="536013"/>
    <lineage>
        <taxon>Eukaryota</taxon>
        <taxon>Metazoa</taxon>
        <taxon>Ecdysozoa</taxon>
        <taxon>Arthropoda</taxon>
        <taxon>Hexapoda</taxon>
        <taxon>Insecta</taxon>
        <taxon>Pterygota</taxon>
        <taxon>Neoptera</taxon>
        <taxon>Paraneoptera</taxon>
        <taxon>Hemiptera</taxon>
        <taxon>Sternorrhyncha</taxon>
        <taxon>Coccoidea</taxon>
        <taxon>Coccidae</taxon>
        <taxon>Parthenolecanium</taxon>
    </lineage>
</organism>
<keyword evidence="2" id="KW-1185">Reference proteome</keyword>
<reference evidence="1 2" key="1">
    <citation type="submission" date="2024-03" db="EMBL/GenBank/DDBJ databases">
        <title>Adaptation during the transition from Ophiocordyceps entomopathogen to insect associate is accompanied by gene loss and intensified selection.</title>
        <authorList>
            <person name="Ward C.M."/>
            <person name="Onetto C.A."/>
            <person name="Borneman A.R."/>
        </authorList>
    </citation>
    <scope>NUCLEOTIDE SEQUENCE [LARGE SCALE GENOMIC DNA]</scope>
    <source>
        <strain evidence="1">AWRI1</strain>
        <tissue evidence="1">Single Adult Female</tissue>
    </source>
</reference>
<name>A0AAN9Y4T8_9HEMI</name>
<sequence length="80" mass="8736">MGSGVANDSSDEDRGISAATLSTLRGILISSLPRENAPVHETAAHARRKVTFQESYRKNGENRGKLSKIFEISEISEIYA</sequence>
<dbReference type="AlphaFoldDB" id="A0AAN9Y4T8"/>
<gene>
    <name evidence="1" type="ORF">V9T40_005492</name>
</gene>
<evidence type="ECO:0000313" key="2">
    <source>
        <dbReference type="Proteomes" id="UP001367676"/>
    </source>
</evidence>
<protein>
    <submittedName>
        <fullName evidence="1">Uncharacterized protein</fullName>
    </submittedName>
</protein>
<accession>A0AAN9Y4T8</accession>
<evidence type="ECO:0000313" key="1">
    <source>
        <dbReference type="EMBL" id="KAK7588247.1"/>
    </source>
</evidence>
<dbReference type="EMBL" id="JBBCAQ010000023">
    <property type="protein sequence ID" value="KAK7588247.1"/>
    <property type="molecule type" value="Genomic_DNA"/>
</dbReference>
<dbReference type="Proteomes" id="UP001367676">
    <property type="component" value="Unassembled WGS sequence"/>
</dbReference>
<comment type="caution">
    <text evidence="1">The sequence shown here is derived from an EMBL/GenBank/DDBJ whole genome shotgun (WGS) entry which is preliminary data.</text>
</comment>
<proteinExistence type="predicted"/>